<keyword evidence="3" id="KW-1185">Reference proteome</keyword>
<reference evidence="3" key="1">
    <citation type="submission" date="2010-07" db="EMBL/GenBank/DDBJ databases">
        <title>The genome sequence of Gaeumannomyces graminis var. tritici strain R3-111a-1.</title>
        <authorList>
            <consortium name="The Broad Institute Genome Sequencing Platform"/>
            <person name="Ma L.-J."/>
            <person name="Dead R."/>
            <person name="Young S."/>
            <person name="Zeng Q."/>
            <person name="Koehrsen M."/>
            <person name="Alvarado L."/>
            <person name="Berlin A."/>
            <person name="Chapman S.B."/>
            <person name="Chen Z."/>
            <person name="Freedman E."/>
            <person name="Gellesch M."/>
            <person name="Goldberg J."/>
            <person name="Griggs A."/>
            <person name="Gujja S."/>
            <person name="Heilman E.R."/>
            <person name="Heiman D."/>
            <person name="Hepburn T."/>
            <person name="Howarth C."/>
            <person name="Jen D."/>
            <person name="Larson L."/>
            <person name="Mehta T."/>
            <person name="Neiman D."/>
            <person name="Pearson M."/>
            <person name="Roberts A."/>
            <person name="Saif S."/>
            <person name="Shea T."/>
            <person name="Shenoy N."/>
            <person name="Sisk P."/>
            <person name="Stolte C."/>
            <person name="Sykes S."/>
            <person name="Walk T."/>
            <person name="White J."/>
            <person name="Yandava C."/>
            <person name="Haas B."/>
            <person name="Nusbaum C."/>
            <person name="Birren B."/>
        </authorList>
    </citation>
    <scope>NUCLEOTIDE SEQUENCE [LARGE SCALE GENOMIC DNA]</scope>
    <source>
        <strain evidence="3">R3-111a-1</strain>
    </source>
</reference>
<dbReference type="HOGENOM" id="CLU_2922758_0_0_1"/>
<dbReference type="EnsemblFungi" id="EJT75329">
    <property type="protein sequence ID" value="EJT75329"/>
    <property type="gene ID" value="GGTG_05266"/>
</dbReference>
<dbReference type="Proteomes" id="UP000006039">
    <property type="component" value="Unassembled WGS sequence"/>
</dbReference>
<protein>
    <submittedName>
        <fullName evidence="1 2">Uncharacterized protein</fullName>
    </submittedName>
</protein>
<dbReference type="GeneID" id="20345724"/>
<dbReference type="VEuPathDB" id="FungiDB:GGTG_05266"/>
<dbReference type="RefSeq" id="XP_009221329.1">
    <property type="nucleotide sequence ID" value="XM_009223065.1"/>
</dbReference>
<organism evidence="1">
    <name type="scientific">Gaeumannomyces tritici (strain R3-111a-1)</name>
    <name type="common">Wheat and barley take-all root rot fungus</name>
    <name type="synonym">Gaeumannomyces graminis var. tritici</name>
    <dbReference type="NCBI Taxonomy" id="644352"/>
    <lineage>
        <taxon>Eukaryota</taxon>
        <taxon>Fungi</taxon>
        <taxon>Dikarya</taxon>
        <taxon>Ascomycota</taxon>
        <taxon>Pezizomycotina</taxon>
        <taxon>Sordariomycetes</taxon>
        <taxon>Sordariomycetidae</taxon>
        <taxon>Magnaporthales</taxon>
        <taxon>Magnaporthaceae</taxon>
        <taxon>Gaeumannomyces</taxon>
    </lineage>
</organism>
<name>J3NVF2_GAET3</name>
<reference evidence="2" key="5">
    <citation type="submission" date="2018-04" db="UniProtKB">
        <authorList>
            <consortium name="EnsemblFungi"/>
        </authorList>
    </citation>
    <scope>IDENTIFICATION</scope>
    <source>
        <strain evidence="2">R3-111a-1</strain>
    </source>
</reference>
<dbReference type="AlphaFoldDB" id="J3NVF2"/>
<reference evidence="1" key="3">
    <citation type="submission" date="2010-09" db="EMBL/GenBank/DDBJ databases">
        <title>Annotation of Gaeumannomyces graminis var. tritici R3-111a-1.</title>
        <authorList>
            <consortium name="The Broad Institute Genome Sequencing Platform"/>
            <person name="Ma L.-J."/>
            <person name="Dead R."/>
            <person name="Young S.K."/>
            <person name="Zeng Q."/>
            <person name="Gargeya S."/>
            <person name="Fitzgerald M."/>
            <person name="Haas B."/>
            <person name="Abouelleil A."/>
            <person name="Alvarado L."/>
            <person name="Arachchi H.M."/>
            <person name="Berlin A."/>
            <person name="Brown A."/>
            <person name="Chapman S.B."/>
            <person name="Chen Z."/>
            <person name="Dunbar C."/>
            <person name="Freedman E."/>
            <person name="Gearin G."/>
            <person name="Gellesch M."/>
            <person name="Goldberg J."/>
            <person name="Griggs A."/>
            <person name="Gujja S."/>
            <person name="Heiman D."/>
            <person name="Howarth C."/>
            <person name="Larson L."/>
            <person name="Lui A."/>
            <person name="MacDonald P.J.P."/>
            <person name="Mehta T."/>
            <person name="Montmayeur A."/>
            <person name="Murphy C."/>
            <person name="Neiman D."/>
            <person name="Pearson M."/>
            <person name="Priest M."/>
            <person name="Roberts A."/>
            <person name="Saif S."/>
            <person name="Shea T."/>
            <person name="Shenoy N."/>
            <person name="Sisk P."/>
            <person name="Stolte C."/>
            <person name="Sykes S."/>
            <person name="Yandava C."/>
            <person name="Wortman J."/>
            <person name="Nusbaum C."/>
            <person name="Birren B."/>
        </authorList>
    </citation>
    <scope>NUCLEOTIDE SEQUENCE</scope>
    <source>
        <strain evidence="1">R3-111a-1</strain>
    </source>
</reference>
<sequence>MLLKFKGFSKFGSSDALSVFNGKSMRYWFIVWGTGWYCKGIRVKKVFRGIGVEKAVWGIGV</sequence>
<proteinExistence type="predicted"/>
<accession>J3NVF2</accession>
<reference evidence="1" key="2">
    <citation type="submission" date="2010-07" db="EMBL/GenBank/DDBJ databases">
        <authorList>
            <consortium name="The Broad Institute Genome Sequencing Platform"/>
            <consortium name="Broad Institute Genome Sequencing Center for Infectious Disease"/>
            <person name="Ma L.-J."/>
            <person name="Dead R."/>
            <person name="Young S."/>
            <person name="Zeng Q."/>
            <person name="Koehrsen M."/>
            <person name="Alvarado L."/>
            <person name="Berlin A."/>
            <person name="Chapman S.B."/>
            <person name="Chen Z."/>
            <person name="Freedman E."/>
            <person name="Gellesch M."/>
            <person name="Goldberg J."/>
            <person name="Griggs A."/>
            <person name="Gujja S."/>
            <person name="Heilman E.R."/>
            <person name="Heiman D."/>
            <person name="Hepburn T."/>
            <person name="Howarth C."/>
            <person name="Jen D."/>
            <person name="Larson L."/>
            <person name="Mehta T."/>
            <person name="Neiman D."/>
            <person name="Pearson M."/>
            <person name="Roberts A."/>
            <person name="Saif S."/>
            <person name="Shea T."/>
            <person name="Shenoy N."/>
            <person name="Sisk P."/>
            <person name="Stolte C."/>
            <person name="Sykes S."/>
            <person name="Walk T."/>
            <person name="White J."/>
            <person name="Yandava C."/>
            <person name="Haas B."/>
            <person name="Nusbaum C."/>
            <person name="Birren B."/>
        </authorList>
    </citation>
    <scope>NUCLEOTIDE SEQUENCE</scope>
    <source>
        <strain evidence="1">R3-111a-1</strain>
    </source>
</reference>
<dbReference type="EMBL" id="GL385397">
    <property type="protein sequence ID" value="EJT75329.1"/>
    <property type="molecule type" value="Genomic_DNA"/>
</dbReference>
<reference evidence="2" key="4">
    <citation type="journal article" date="2015" name="G3 (Bethesda)">
        <title>Genome sequences of three phytopathogenic species of the Magnaporthaceae family of fungi.</title>
        <authorList>
            <person name="Okagaki L.H."/>
            <person name="Nunes C.C."/>
            <person name="Sailsbery J."/>
            <person name="Clay B."/>
            <person name="Brown D."/>
            <person name="John T."/>
            <person name="Oh Y."/>
            <person name="Young N."/>
            <person name="Fitzgerald M."/>
            <person name="Haas B.J."/>
            <person name="Zeng Q."/>
            <person name="Young S."/>
            <person name="Adiconis X."/>
            <person name="Fan L."/>
            <person name="Levin J.Z."/>
            <person name="Mitchell T.K."/>
            <person name="Okubara P.A."/>
            <person name="Farman M.L."/>
            <person name="Kohn L.M."/>
            <person name="Birren B."/>
            <person name="Ma L.-J."/>
            <person name="Dean R.A."/>
        </authorList>
    </citation>
    <scope>NUCLEOTIDE SEQUENCE</scope>
    <source>
        <strain evidence="2">R3-111a-1</strain>
    </source>
</reference>
<evidence type="ECO:0000313" key="1">
    <source>
        <dbReference type="EMBL" id="EJT75329.1"/>
    </source>
</evidence>
<gene>
    <name evidence="2" type="primary">20345724</name>
    <name evidence="1" type="ORF">GGTG_05266</name>
</gene>
<evidence type="ECO:0000313" key="3">
    <source>
        <dbReference type="Proteomes" id="UP000006039"/>
    </source>
</evidence>
<evidence type="ECO:0000313" key="2">
    <source>
        <dbReference type="EnsemblFungi" id="EJT75329"/>
    </source>
</evidence>